<keyword evidence="1" id="KW-0732">Signal</keyword>
<evidence type="ECO:0000256" key="1">
    <source>
        <dbReference type="SAM" id="SignalP"/>
    </source>
</evidence>
<sequence>MNTSRPLAALLGTAAVAHAVAPRFFDAIVPAGLPGTRRFWTYASGVAEGAVAAAVAVPPTRRPGGYAAAALFVAVFPANLKTALDRADEPARRRAVAHGRLPLQVPLALWVLRVARRG</sequence>
<proteinExistence type="predicted"/>
<dbReference type="Proteomes" id="UP001500325">
    <property type="component" value="Unassembled WGS sequence"/>
</dbReference>
<comment type="caution">
    <text evidence="2">The sequence shown here is derived from an EMBL/GenBank/DDBJ whole genome shotgun (WGS) entry which is preliminary data.</text>
</comment>
<dbReference type="EMBL" id="BAABIC010000008">
    <property type="protein sequence ID" value="GAA4689808.1"/>
    <property type="molecule type" value="Genomic_DNA"/>
</dbReference>
<dbReference type="PANTHER" id="PTHR36974:SF1">
    <property type="entry name" value="DOXX FAMILY MEMBRANE PROTEIN"/>
    <property type="match status" value="1"/>
</dbReference>
<keyword evidence="3" id="KW-1185">Reference proteome</keyword>
<protein>
    <submittedName>
        <fullName evidence="2">DoxX family protein</fullName>
    </submittedName>
</protein>
<reference evidence="3" key="1">
    <citation type="journal article" date="2019" name="Int. J. Syst. Evol. Microbiol.">
        <title>The Global Catalogue of Microorganisms (GCM) 10K type strain sequencing project: providing services to taxonomists for standard genome sequencing and annotation.</title>
        <authorList>
            <consortium name="The Broad Institute Genomics Platform"/>
            <consortium name="The Broad Institute Genome Sequencing Center for Infectious Disease"/>
            <person name="Wu L."/>
            <person name="Ma J."/>
        </authorList>
    </citation>
    <scope>NUCLEOTIDE SEQUENCE [LARGE SCALE GENOMIC DNA]</scope>
    <source>
        <strain evidence="3">JCM 18055</strain>
    </source>
</reference>
<feature type="signal peptide" evidence="1">
    <location>
        <begin position="1"/>
        <end position="19"/>
    </location>
</feature>
<gene>
    <name evidence="2" type="ORF">GCM10023215_27700</name>
</gene>
<organism evidence="2 3">
    <name type="scientific">Pseudonocardia yuanmonensis</name>
    <dbReference type="NCBI Taxonomy" id="1095914"/>
    <lineage>
        <taxon>Bacteria</taxon>
        <taxon>Bacillati</taxon>
        <taxon>Actinomycetota</taxon>
        <taxon>Actinomycetes</taxon>
        <taxon>Pseudonocardiales</taxon>
        <taxon>Pseudonocardiaceae</taxon>
        <taxon>Pseudonocardia</taxon>
    </lineage>
</organism>
<accession>A0ABP8WI43</accession>
<dbReference type="RefSeq" id="WP_345380878.1">
    <property type="nucleotide sequence ID" value="NZ_BAABIC010000008.1"/>
</dbReference>
<evidence type="ECO:0000313" key="2">
    <source>
        <dbReference type="EMBL" id="GAA4689808.1"/>
    </source>
</evidence>
<name>A0ABP8WI43_9PSEU</name>
<evidence type="ECO:0000313" key="3">
    <source>
        <dbReference type="Proteomes" id="UP001500325"/>
    </source>
</evidence>
<dbReference type="PANTHER" id="PTHR36974">
    <property type="entry name" value="MEMBRANE PROTEIN-RELATED"/>
    <property type="match status" value="1"/>
</dbReference>
<feature type="chain" id="PRO_5047125339" evidence="1">
    <location>
        <begin position="20"/>
        <end position="118"/>
    </location>
</feature>